<feature type="compositionally biased region" description="Acidic residues" evidence="1">
    <location>
        <begin position="1"/>
        <end position="11"/>
    </location>
</feature>
<dbReference type="EMBL" id="VORO01000036">
    <property type="protein sequence ID" value="TXD86869.1"/>
    <property type="molecule type" value="Genomic_DNA"/>
</dbReference>
<dbReference type="AlphaFoldDB" id="A0A5C6ZCS8"/>
<proteinExistence type="predicted"/>
<gene>
    <name evidence="3" type="ORF">ESY86_19020</name>
</gene>
<feature type="compositionally biased region" description="Basic and acidic residues" evidence="1">
    <location>
        <begin position="12"/>
        <end position="22"/>
    </location>
</feature>
<evidence type="ECO:0000259" key="2">
    <source>
        <dbReference type="Pfam" id="PF03235"/>
    </source>
</evidence>
<name>A0A5C6ZCS8_9FLAO</name>
<dbReference type="Proteomes" id="UP000321578">
    <property type="component" value="Unassembled WGS sequence"/>
</dbReference>
<comment type="caution">
    <text evidence="3">The sequence shown here is derived from an EMBL/GenBank/DDBJ whole genome shotgun (WGS) entry which is preliminary data.</text>
</comment>
<dbReference type="InterPro" id="IPR004919">
    <property type="entry name" value="GmrSD_N"/>
</dbReference>
<evidence type="ECO:0000256" key="1">
    <source>
        <dbReference type="SAM" id="MobiDB-lite"/>
    </source>
</evidence>
<evidence type="ECO:0000313" key="3">
    <source>
        <dbReference type="EMBL" id="TXD86869.1"/>
    </source>
</evidence>
<protein>
    <submittedName>
        <fullName evidence="3">DUF262 domain-containing protein</fullName>
    </submittedName>
</protein>
<dbReference type="OrthoDB" id="9764212at2"/>
<dbReference type="PANTHER" id="PTHR39639:SF1">
    <property type="entry name" value="DUF262 DOMAIN-CONTAINING PROTEIN"/>
    <property type="match status" value="1"/>
</dbReference>
<keyword evidence="4" id="KW-1185">Reference proteome</keyword>
<dbReference type="PANTHER" id="PTHR39639">
    <property type="entry name" value="CHROMOSOME 16, WHOLE GENOME SHOTGUN SEQUENCE"/>
    <property type="match status" value="1"/>
</dbReference>
<dbReference type="Pfam" id="PF03235">
    <property type="entry name" value="GmrSD_N"/>
    <property type="match status" value="1"/>
</dbReference>
<organism evidence="3 4">
    <name type="scientific">Subsaximicrobium wynnwilliamsii</name>
    <dbReference type="NCBI Taxonomy" id="291179"/>
    <lineage>
        <taxon>Bacteria</taxon>
        <taxon>Pseudomonadati</taxon>
        <taxon>Bacteroidota</taxon>
        <taxon>Flavobacteriia</taxon>
        <taxon>Flavobacteriales</taxon>
        <taxon>Flavobacteriaceae</taxon>
        <taxon>Subsaximicrobium</taxon>
    </lineage>
</organism>
<feature type="domain" description="GmrSD restriction endonucleases N-terminal" evidence="2">
    <location>
        <begin position="46"/>
        <end position="198"/>
    </location>
</feature>
<evidence type="ECO:0000313" key="4">
    <source>
        <dbReference type="Proteomes" id="UP000321578"/>
    </source>
</evidence>
<reference evidence="3 4" key="1">
    <citation type="submission" date="2019-08" db="EMBL/GenBank/DDBJ databases">
        <title>Genomes of Subsaximicrobium wynnwilliamsii strains.</title>
        <authorList>
            <person name="Bowman J.P."/>
        </authorList>
    </citation>
    <scope>NUCLEOTIDE SEQUENCE [LARGE SCALE GENOMIC DNA]</scope>
    <source>
        <strain evidence="3 4">2-80-2</strain>
    </source>
</reference>
<sequence>MDDNITEEEKDLLELENEKSFEDDSSSDLPPNDIVAFNELRSCSDLVRMYRTKQLEIQPDFQRDIVWSKPSQTRFIDSLIKQLPIPSICISLDYKTNKRLVIDGLQRMQSIINFLTDEEWKLSKLTDIDDKISGKSVAVIKNKYSDIYERVENLTIPVTVLRCDYSKRSHMKYLFTIFHRLNTGGLKLNNQEIRNCIFNGKLNALLKETVKYENFRKLLNLQKDKTYRFNYEELILRFFALYDNLDEYNGKLAVFLNEYMDNNKNPDDEFLASKRHLFERTVDLLYIKILESEKIPNISKATIEGLLIGISKNIEQLEQLERDTVVERYRALRGDDLFSIDSLKEGLSQKDKVVNRLERAEEVFNG</sequence>
<accession>A0A5C6ZCS8</accession>
<feature type="region of interest" description="Disordered" evidence="1">
    <location>
        <begin position="1"/>
        <end position="30"/>
    </location>
</feature>